<feature type="transmembrane region" description="Helical" evidence="5">
    <location>
        <begin position="108"/>
        <end position="129"/>
    </location>
</feature>
<feature type="transmembrane region" description="Helical" evidence="5">
    <location>
        <begin position="176"/>
        <end position="196"/>
    </location>
</feature>
<reference evidence="6 8" key="1">
    <citation type="journal article" date="2015" name="Int. J. Syst. Evol. Microbiol.">
        <title>Mariniphaga sediminis sp. nov., isolated from coastal sediment.</title>
        <authorList>
            <person name="Wang F.Q."/>
            <person name="Shen Q.Y."/>
            <person name="Chen G.J."/>
            <person name="Du Z.J."/>
        </authorList>
    </citation>
    <scope>NUCLEOTIDE SEQUENCE [LARGE SCALE GENOMIC DNA]</scope>
    <source>
        <strain evidence="6 8">SY21</strain>
    </source>
</reference>
<accession>A0A399CZF2</accession>
<feature type="transmembrane region" description="Helical" evidence="5">
    <location>
        <begin position="67"/>
        <end position="88"/>
    </location>
</feature>
<comment type="similarity">
    <text evidence="5">Belongs to the 4-toluene sulfonate uptake permease (TSUP) (TC 2.A.102) family.</text>
</comment>
<evidence type="ECO:0000313" key="8">
    <source>
        <dbReference type="Proteomes" id="UP000266441"/>
    </source>
</evidence>
<dbReference type="AlphaFoldDB" id="A0A399CZF2"/>
<evidence type="ECO:0000313" key="7">
    <source>
        <dbReference type="EMBL" id="RIH66824.1"/>
    </source>
</evidence>
<dbReference type="Proteomes" id="UP000266441">
    <property type="component" value="Unassembled WGS sequence"/>
</dbReference>
<keyword evidence="4 5" id="KW-0472">Membrane</keyword>
<proteinExistence type="inferred from homology"/>
<sequence length="257" mass="27437">MEITVICFTAFFTAILTFFSGFGLGTILMPVFALFFPVEIAIALTGVVHFANNIFKMGLVGKMASRPVLIRFGIPAVMASFIGAWLLLKITGLPSVYEYELWGRMFQITPVKLIIAVLLLFFSVSEILPAMQKIQMGGNRLIFGGLLSGFFGGLAGVQGALRSAFLIKSGLSKEAFIATGVIIASLVDITRLSVYASRFTTSGLSENLTLLVSATLAAIAGAFAGSRLLKKVTFRFVQVLVAVMLTFISIGLGAGLI</sequence>
<organism evidence="6 8">
    <name type="scientific">Mariniphaga sediminis</name>
    <dbReference type="NCBI Taxonomy" id="1628158"/>
    <lineage>
        <taxon>Bacteria</taxon>
        <taxon>Pseudomonadati</taxon>
        <taxon>Bacteroidota</taxon>
        <taxon>Bacteroidia</taxon>
        <taxon>Marinilabiliales</taxon>
        <taxon>Prolixibacteraceae</taxon>
        <taxon>Mariniphaga</taxon>
    </lineage>
</organism>
<keyword evidence="3 5" id="KW-1133">Transmembrane helix</keyword>
<comment type="caution">
    <text evidence="6">The sequence shown here is derived from an EMBL/GenBank/DDBJ whole genome shotgun (WGS) entry which is preliminary data.</text>
</comment>
<protein>
    <recommendedName>
        <fullName evidence="5">Probable membrane transporter protein</fullName>
    </recommendedName>
</protein>
<dbReference type="InterPro" id="IPR002781">
    <property type="entry name" value="TM_pro_TauE-like"/>
</dbReference>
<name>A0A399CZF2_9BACT</name>
<evidence type="ECO:0000256" key="1">
    <source>
        <dbReference type="ARBA" id="ARBA00004141"/>
    </source>
</evidence>
<feature type="transmembrane region" description="Helical" evidence="5">
    <location>
        <begin position="141"/>
        <end position="161"/>
    </location>
</feature>
<keyword evidence="8" id="KW-1185">Reference proteome</keyword>
<feature type="transmembrane region" description="Helical" evidence="5">
    <location>
        <begin position="208"/>
        <end position="229"/>
    </location>
</feature>
<keyword evidence="2 5" id="KW-0812">Transmembrane</keyword>
<evidence type="ECO:0000256" key="3">
    <source>
        <dbReference type="ARBA" id="ARBA00022989"/>
    </source>
</evidence>
<evidence type="ECO:0000256" key="4">
    <source>
        <dbReference type="ARBA" id="ARBA00023136"/>
    </source>
</evidence>
<dbReference type="EMBL" id="QWET01000002">
    <property type="protein sequence ID" value="RIH66824.1"/>
    <property type="molecule type" value="Genomic_DNA"/>
</dbReference>
<feature type="transmembrane region" description="Helical" evidence="5">
    <location>
        <begin position="34"/>
        <end position="55"/>
    </location>
</feature>
<dbReference type="Pfam" id="PF01925">
    <property type="entry name" value="TauE"/>
    <property type="match status" value="1"/>
</dbReference>
<dbReference type="EMBL" id="QWET01000012">
    <property type="protein sequence ID" value="RIH64308.1"/>
    <property type="molecule type" value="Genomic_DNA"/>
</dbReference>
<feature type="transmembrane region" description="Helical" evidence="5">
    <location>
        <begin position="235"/>
        <end position="256"/>
    </location>
</feature>
<comment type="subcellular location">
    <subcellularLocation>
        <location evidence="5">Cell membrane</location>
        <topology evidence="5">Multi-pass membrane protein</topology>
    </subcellularLocation>
    <subcellularLocation>
        <location evidence="1">Membrane</location>
        <topology evidence="1">Multi-pass membrane protein</topology>
    </subcellularLocation>
</comment>
<dbReference type="GO" id="GO:0005886">
    <property type="term" value="C:plasma membrane"/>
    <property type="evidence" value="ECO:0007669"/>
    <property type="project" value="UniProtKB-SubCell"/>
</dbReference>
<evidence type="ECO:0000256" key="2">
    <source>
        <dbReference type="ARBA" id="ARBA00022692"/>
    </source>
</evidence>
<dbReference type="OrthoDB" id="8480055at2"/>
<evidence type="ECO:0000313" key="6">
    <source>
        <dbReference type="EMBL" id="RIH64308.1"/>
    </source>
</evidence>
<feature type="transmembrane region" description="Helical" evidence="5">
    <location>
        <begin position="7"/>
        <end position="28"/>
    </location>
</feature>
<gene>
    <name evidence="7" type="ORF">D1164_02570</name>
    <name evidence="6" type="ORF">D1164_15520</name>
</gene>
<reference evidence="6" key="2">
    <citation type="submission" date="2018-08" db="EMBL/GenBank/DDBJ databases">
        <authorList>
            <person name="Ferrada E.E."/>
            <person name="Latorre B.A."/>
        </authorList>
    </citation>
    <scope>NUCLEOTIDE SEQUENCE</scope>
    <source>
        <strain evidence="6">SY21</strain>
    </source>
</reference>
<evidence type="ECO:0000256" key="5">
    <source>
        <dbReference type="RuleBase" id="RU363041"/>
    </source>
</evidence>
<keyword evidence="5" id="KW-1003">Cell membrane</keyword>